<proteinExistence type="predicted"/>
<organism evidence="1 2">
    <name type="scientific">Fasciola hepatica</name>
    <name type="common">Liver fluke</name>
    <dbReference type="NCBI Taxonomy" id="6192"/>
    <lineage>
        <taxon>Eukaryota</taxon>
        <taxon>Metazoa</taxon>
        <taxon>Spiralia</taxon>
        <taxon>Lophotrochozoa</taxon>
        <taxon>Platyhelminthes</taxon>
        <taxon>Trematoda</taxon>
        <taxon>Digenea</taxon>
        <taxon>Plagiorchiida</taxon>
        <taxon>Echinostomata</taxon>
        <taxon>Echinostomatoidea</taxon>
        <taxon>Fasciolidae</taxon>
        <taxon>Fasciola</taxon>
    </lineage>
</organism>
<dbReference type="EMBL" id="JXXN02000372">
    <property type="protein sequence ID" value="THD27604.1"/>
    <property type="molecule type" value="Genomic_DNA"/>
</dbReference>
<evidence type="ECO:0000313" key="1">
    <source>
        <dbReference type="EMBL" id="THD27604.1"/>
    </source>
</evidence>
<dbReference type="AlphaFoldDB" id="A0A4E0RPN0"/>
<comment type="caution">
    <text evidence="1">The sequence shown here is derived from an EMBL/GenBank/DDBJ whole genome shotgun (WGS) entry which is preliminary data.</text>
</comment>
<sequence length="210" mass="24101">MICFSEMETISYDSDMDILVLASDESKIRQLAKDRKHIPKGQIRSLLKANDSCRNFSLRQIPCKLNLRAKSLKFSLVTRPGPYCRIDPGERVHCGGKRVKTQEDTCSFCGPFARMFMDYGNFIDLFLVNIEPHTRENGTAFNFGYTIEEIEEKGILDIPMMWSVTRCKMMGLEVPCPHNPAGLLDVLYNERWEELVKLYNGETGNWEAVC</sequence>
<gene>
    <name evidence="1" type="ORF">D915_001580</name>
</gene>
<evidence type="ECO:0000313" key="2">
    <source>
        <dbReference type="Proteomes" id="UP000230066"/>
    </source>
</evidence>
<name>A0A4E0RPN0_FASHE</name>
<keyword evidence="2" id="KW-1185">Reference proteome</keyword>
<protein>
    <submittedName>
        <fullName evidence="1">Uncharacterized protein</fullName>
    </submittedName>
</protein>
<dbReference type="Proteomes" id="UP000230066">
    <property type="component" value="Unassembled WGS sequence"/>
</dbReference>
<accession>A0A4E0RPN0</accession>
<reference evidence="1" key="1">
    <citation type="submission" date="2019-03" db="EMBL/GenBank/DDBJ databases">
        <title>Improved annotation for the trematode Fasciola hepatica.</title>
        <authorList>
            <person name="Choi Y.-J."/>
            <person name="Martin J."/>
            <person name="Mitreva M."/>
        </authorList>
    </citation>
    <scope>NUCLEOTIDE SEQUENCE [LARGE SCALE GENOMIC DNA]</scope>
</reference>